<protein>
    <recommendedName>
        <fullName evidence="2">Fibronectin type-III domain-containing protein</fullName>
    </recommendedName>
</protein>
<evidence type="ECO:0000313" key="3">
    <source>
        <dbReference type="EMBL" id="QBZ99009.1"/>
    </source>
</evidence>
<dbReference type="SUPFAM" id="SSF49899">
    <property type="entry name" value="Concanavalin A-like lectins/glucanases"/>
    <property type="match status" value="1"/>
</dbReference>
<dbReference type="KEGG" id="fsn:GS03_02521"/>
<proteinExistence type="predicted"/>
<evidence type="ECO:0000313" key="4">
    <source>
        <dbReference type="Proteomes" id="UP000296862"/>
    </source>
</evidence>
<reference evidence="3 4" key="1">
    <citation type="submission" date="2019-04" db="EMBL/GenBank/DDBJ databases">
        <title>Flavobacterium sp. GS03.</title>
        <authorList>
            <person name="Kim H."/>
        </authorList>
    </citation>
    <scope>NUCLEOTIDE SEQUENCE [LARGE SCALE GENOMIC DNA]</scope>
    <source>
        <strain evidence="3 4">GS03</strain>
    </source>
</reference>
<dbReference type="Gene3D" id="2.60.40.10">
    <property type="entry name" value="Immunoglobulins"/>
    <property type="match status" value="3"/>
</dbReference>
<dbReference type="InterPro" id="IPR013783">
    <property type="entry name" value="Ig-like_fold"/>
</dbReference>
<dbReference type="InterPro" id="IPR036116">
    <property type="entry name" value="FN3_sf"/>
</dbReference>
<dbReference type="RefSeq" id="WP_136152880.1">
    <property type="nucleotide sequence ID" value="NZ_CP038810.1"/>
</dbReference>
<dbReference type="PROSITE" id="PS50853">
    <property type="entry name" value="FN3"/>
    <property type="match status" value="2"/>
</dbReference>
<dbReference type="Gene3D" id="2.60.120.200">
    <property type="match status" value="2"/>
</dbReference>
<dbReference type="SUPFAM" id="SSF49265">
    <property type="entry name" value="Fibronectin type III"/>
    <property type="match status" value="2"/>
</dbReference>
<feature type="domain" description="Fibronectin type-III" evidence="2">
    <location>
        <begin position="388"/>
        <end position="480"/>
    </location>
</feature>
<evidence type="ECO:0000259" key="2">
    <source>
        <dbReference type="PROSITE" id="PS50853"/>
    </source>
</evidence>
<feature type="domain" description="Fibronectin type-III" evidence="2">
    <location>
        <begin position="645"/>
        <end position="743"/>
    </location>
</feature>
<dbReference type="GO" id="GO:0004553">
    <property type="term" value="F:hydrolase activity, hydrolyzing O-glycosyl compounds"/>
    <property type="evidence" value="ECO:0007669"/>
    <property type="project" value="UniProtKB-ARBA"/>
</dbReference>
<dbReference type="Pfam" id="PF00041">
    <property type="entry name" value="fn3"/>
    <property type="match status" value="2"/>
</dbReference>
<dbReference type="EMBL" id="CP038810">
    <property type="protein sequence ID" value="QBZ99009.1"/>
    <property type="molecule type" value="Genomic_DNA"/>
</dbReference>
<dbReference type="InterPro" id="IPR013320">
    <property type="entry name" value="ConA-like_dom_sf"/>
</dbReference>
<dbReference type="InterPro" id="IPR003961">
    <property type="entry name" value="FN3_dom"/>
</dbReference>
<dbReference type="SMART" id="SM00060">
    <property type="entry name" value="FN3"/>
    <property type="match status" value="3"/>
</dbReference>
<feature type="chain" id="PRO_5020994708" description="Fibronectin type-III domain-containing protein" evidence="1">
    <location>
        <begin position="34"/>
        <end position="1950"/>
    </location>
</feature>
<name>A0A4P7PVJ1_9FLAO</name>
<gene>
    <name evidence="3" type="ORF">GS03_02521</name>
</gene>
<feature type="signal peptide" evidence="1">
    <location>
        <begin position="1"/>
        <end position="33"/>
    </location>
</feature>
<accession>A0A4P7PVJ1</accession>
<keyword evidence="1" id="KW-0732">Signal</keyword>
<organism evidence="3 4">
    <name type="scientific">Flavobacterium sangjuense</name>
    <dbReference type="NCBI Taxonomy" id="2518177"/>
    <lineage>
        <taxon>Bacteria</taxon>
        <taxon>Pseudomonadati</taxon>
        <taxon>Bacteroidota</taxon>
        <taxon>Flavobacteriia</taxon>
        <taxon>Flavobacteriales</taxon>
        <taxon>Flavobacteriaceae</taxon>
        <taxon>Flavobacterium</taxon>
    </lineage>
</organism>
<sequence length="1950" mass="207455">MNNNFNSNKSSRQKNVFCGFLPMALLLVFSQFAYCQVNTYGFTESNSAYTALTTPTTAIAAPWDDNVTAAVNLGFTFTFNGVNQTQCYISSNGFISFGIAPTTTNYIPLSDATSYTNGGSISALGMNLTSSSSSTTDDVVYTTIGSSPNRVFVVQWTNARRKIMTGNFNFQIRLVETTNVVELSYGVCAPDDTTVLNTQVGIRGVTNDFFQGDVKNRLQTGANVNSTWFGKTIEGTANSNTVRTSVTEYPNNGLKYSFTPSANCVLPAAAPSNLIIGGTSVSTTSFVGNSFTAATPAPTNYLILSSVVATPPTSLNIPNRVYWAINDVISGTYTVISNTNATTFTQTSLTPNTNYYYWVIPYNSGCMGGPYYYFGGMISESKSTCIPAPVGLTTSTIEGNSFTATWSAVTGATDYRIDVSTNSSFSAILPSYNNISSSALTSLAVNGLTPFTTYYFRVRAVGLGCNTNSATATVTTTCGSYPIPYFQNFDTTPVATVPTCFTITNNNSDSVLWQVQNSIASSTPNAIHLATNNPIDSDDWFFTPGLSLTAGVSYRLKFKYNTTSVGTYTENLRVRLGNGPSESSMNITILDLPNLVNTVYQTATIDFTPVTNDVYYLGFQGYSFANQSKIVVDDISVIVSPTCFEPTDVTVNSADVTTATISWTAPVPAPANGYQYYVSTSNAQPSGSVTPSGSVGAGILTATITGLTPATLYYVWVRGNCSSTDKSVWSLIQSFSTDCTTPTLLTVVNGTLCGGGSTTLQATSAPGSTIEWFSDSGGTNLIATGNNYVTPTLFATSTYYAQSRAPGGQVTVGPISPIGEGGSLSTGLTQTFISFSVSTSTTLQSIDIYPLVSGQSGIFTIRNSSNGVLATYPYTTNAAGGNTVQTITFGINLPVGNFFLYMDTLPAAGLLINIDNAAYPYNSSVASITGNGYDNTFYMYAYNWKFSNICRSLLTPVNATVTTAPSISLSQTTATICYGEITPLVTLTGAAAYNNFVWSPNTNIVGSVAAGFTFQPTATTTYSLTASQTSGSLCSSLLSITVTVKPQPPAISILPASATICEGAVQTLNATLAAASAAVIYSENFNGATNWTTVNSSTGGVPANASWTLRTSPYTYTSAYWSVNMSSNDASRFYFTNSDAQGSPGTNRTITYLVSPAINLAGYSSASLSFYHYLRYIPGNKARVEISTDGGATWGLITAFTASKGTASAFVNATADLTAYVGLSVKIRFYYDATWDYGWAVDNINITGALALEVSWSPATALYFNAAATTPYIAGTPTSTVYAKPSVTTTYTGTALGANGCSTFSSSVITVQPAPTLGVLSSNQSMCANWLPTSLNLVGSVGTIVRWEYATDAAFTVGLTTIANTTTTLTTAQIGTYAGTRYYRVVLQNGTCPVVYSNSVYVGFLSTTWDGSTWSNGAPTSTTKAIFNGNYTSGGDLQACSVEVLSGAVNFLSGHTLTVENDVKITGGSLIFQNTASLVQVNTLNNLGVQFTNTGNITYRRNSTPVRKFDYTYWSSPVSPQTLIGFSPGTNLFYSFNSSTGYYNNAFGTDVMVAAKGYLIRTPDVAPFNTITANVFTGSFIGVPNTGNITIPIVGGSNQVNLIGNPYPCALSANSFLSDPLNVPVIGATIYLWTHNTAISGNNYSANDYAVYNYTGGVGTGTATTSPGVNTSVPNGKIAAGQGFFVKGLAVGNATFKNSMRLVGNNNQFFKMSNPPSETSIVDDLERHRFWLDIYNPEGAFKQLLVGYIEDATNSGIDRGFDGEMIDVGNVITLYTMQEDKKLSIQGRALPFNEADIIPIGYKSTIAGTYLIKLSNFDGLFESQTIYIEDRLLNVIHDLRTSDYQFATVIGTFENRFSIRFTNTALGINIPVFNASQVVIYKNGANDFVVSTGTTTMESIKVYDVRGRLLFKKKDINASQTTFDGGMVNEVLLVQITTTDGVVVTKRVIR</sequence>
<dbReference type="GO" id="GO:0005975">
    <property type="term" value="P:carbohydrate metabolic process"/>
    <property type="evidence" value="ECO:0007669"/>
    <property type="project" value="UniProtKB-ARBA"/>
</dbReference>
<dbReference type="Proteomes" id="UP000296862">
    <property type="component" value="Chromosome"/>
</dbReference>
<evidence type="ECO:0000256" key="1">
    <source>
        <dbReference type="SAM" id="SignalP"/>
    </source>
</evidence>
<keyword evidence="4" id="KW-1185">Reference proteome</keyword>
<dbReference type="CDD" id="cd00063">
    <property type="entry name" value="FN3"/>
    <property type="match status" value="2"/>
</dbReference>
<dbReference type="OrthoDB" id="1652165at2"/>
<dbReference type="Pfam" id="PF19081">
    <property type="entry name" value="Ig_7"/>
    <property type="match status" value="1"/>
</dbReference>
<dbReference type="InterPro" id="IPR044023">
    <property type="entry name" value="Ig_7"/>
</dbReference>